<dbReference type="KEGG" id="pcor:KS4_01190"/>
<sequence>MRLLDSMYKKLGLRVPVRKDLNPLGMRNQVREFVYNDVDHESNLTYAGSVAYDTAMVLVPLTKLPKSPKTITSFDELPKWKQNIIEGNQFNRDRRASYPYNEVYIERSGKNHVRLDSYNPDLGEIVSRKYTQSNQIKLNTAKSYIREIPKSIQLVLR</sequence>
<evidence type="ECO:0000313" key="1">
    <source>
        <dbReference type="EMBL" id="QDU32090.1"/>
    </source>
</evidence>
<dbReference type="EMBL" id="CP036425">
    <property type="protein sequence ID" value="QDU32090.1"/>
    <property type="molecule type" value="Genomic_DNA"/>
</dbReference>
<gene>
    <name evidence="1" type="ORF">KS4_01190</name>
</gene>
<organism evidence="1 2">
    <name type="scientific">Poriferisphaera corsica</name>
    <dbReference type="NCBI Taxonomy" id="2528020"/>
    <lineage>
        <taxon>Bacteria</taxon>
        <taxon>Pseudomonadati</taxon>
        <taxon>Planctomycetota</taxon>
        <taxon>Phycisphaerae</taxon>
        <taxon>Phycisphaerales</taxon>
        <taxon>Phycisphaeraceae</taxon>
        <taxon>Poriferisphaera</taxon>
    </lineage>
</organism>
<proteinExistence type="predicted"/>
<name>A0A517YPE3_9BACT</name>
<dbReference type="AlphaFoldDB" id="A0A517YPE3"/>
<protein>
    <submittedName>
        <fullName evidence="1">Uncharacterized protein</fullName>
    </submittedName>
</protein>
<evidence type="ECO:0000313" key="2">
    <source>
        <dbReference type="Proteomes" id="UP000317369"/>
    </source>
</evidence>
<dbReference type="Proteomes" id="UP000317369">
    <property type="component" value="Chromosome"/>
</dbReference>
<reference evidence="1 2" key="1">
    <citation type="submission" date="2019-02" db="EMBL/GenBank/DDBJ databases">
        <title>Deep-cultivation of Planctomycetes and their phenomic and genomic characterization uncovers novel biology.</title>
        <authorList>
            <person name="Wiegand S."/>
            <person name="Jogler M."/>
            <person name="Boedeker C."/>
            <person name="Pinto D."/>
            <person name="Vollmers J."/>
            <person name="Rivas-Marin E."/>
            <person name="Kohn T."/>
            <person name="Peeters S.H."/>
            <person name="Heuer A."/>
            <person name="Rast P."/>
            <person name="Oberbeckmann S."/>
            <person name="Bunk B."/>
            <person name="Jeske O."/>
            <person name="Meyerdierks A."/>
            <person name="Storesund J.E."/>
            <person name="Kallscheuer N."/>
            <person name="Luecker S."/>
            <person name="Lage O.M."/>
            <person name="Pohl T."/>
            <person name="Merkel B.J."/>
            <person name="Hornburger P."/>
            <person name="Mueller R.-W."/>
            <person name="Bruemmer F."/>
            <person name="Labrenz M."/>
            <person name="Spormann A.M."/>
            <person name="Op den Camp H."/>
            <person name="Overmann J."/>
            <person name="Amann R."/>
            <person name="Jetten M.S.M."/>
            <person name="Mascher T."/>
            <person name="Medema M.H."/>
            <person name="Devos D.P."/>
            <person name="Kaster A.-K."/>
            <person name="Ovreas L."/>
            <person name="Rohde M."/>
            <person name="Galperin M.Y."/>
            <person name="Jogler C."/>
        </authorList>
    </citation>
    <scope>NUCLEOTIDE SEQUENCE [LARGE SCALE GENOMIC DNA]</scope>
    <source>
        <strain evidence="1 2">KS4</strain>
    </source>
</reference>
<keyword evidence="2" id="KW-1185">Reference proteome</keyword>
<accession>A0A517YPE3</accession>